<evidence type="ECO:0000256" key="1">
    <source>
        <dbReference type="SAM" id="Phobius"/>
    </source>
</evidence>
<keyword evidence="1" id="KW-1133">Transmembrane helix</keyword>
<dbReference type="PANTHER" id="PTHR33979:SF2">
    <property type="entry name" value="PEPTIDASE M50B-LIKE-DOMAIN-CONTAINING PROTEIN"/>
    <property type="match status" value="1"/>
</dbReference>
<comment type="caution">
    <text evidence="2">The sequence shown here is derived from an EMBL/GenBank/DDBJ whole genome shotgun (WGS) entry which is preliminary data.</text>
</comment>
<evidence type="ECO:0000313" key="2">
    <source>
        <dbReference type="EMBL" id="CAL5221377.1"/>
    </source>
</evidence>
<keyword evidence="1" id="KW-0812">Transmembrane</keyword>
<feature type="transmembrane region" description="Helical" evidence="1">
    <location>
        <begin position="12"/>
        <end position="33"/>
    </location>
</feature>
<keyword evidence="3" id="KW-1185">Reference proteome</keyword>
<organism evidence="2 3">
    <name type="scientific">Coccomyxa viridis</name>
    <dbReference type="NCBI Taxonomy" id="1274662"/>
    <lineage>
        <taxon>Eukaryota</taxon>
        <taxon>Viridiplantae</taxon>
        <taxon>Chlorophyta</taxon>
        <taxon>core chlorophytes</taxon>
        <taxon>Trebouxiophyceae</taxon>
        <taxon>Trebouxiophyceae incertae sedis</taxon>
        <taxon>Coccomyxaceae</taxon>
        <taxon>Coccomyxa</taxon>
    </lineage>
</organism>
<evidence type="ECO:0000313" key="3">
    <source>
        <dbReference type="Proteomes" id="UP001497392"/>
    </source>
</evidence>
<feature type="transmembrane region" description="Helical" evidence="1">
    <location>
        <begin position="85"/>
        <end position="109"/>
    </location>
</feature>
<keyword evidence="1" id="KW-0472">Membrane</keyword>
<reference evidence="2 3" key="1">
    <citation type="submission" date="2024-06" db="EMBL/GenBank/DDBJ databases">
        <authorList>
            <person name="Kraege A."/>
            <person name="Thomma B."/>
        </authorList>
    </citation>
    <scope>NUCLEOTIDE SEQUENCE [LARGE SCALE GENOMIC DNA]</scope>
</reference>
<dbReference type="PANTHER" id="PTHR33979">
    <property type="entry name" value="OS02G0221600 PROTEIN"/>
    <property type="match status" value="1"/>
</dbReference>
<name>A0ABP1FTG4_9CHLO</name>
<dbReference type="InterPro" id="IPR049500">
    <property type="entry name" value="Peptidase_M50B-like"/>
</dbReference>
<dbReference type="EMBL" id="CAXHTA020000005">
    <property type="protein sequence ID" value="CAL5221377.1"/>
    <property type="molecule type" value="Genomic_DNA"/>
</dbReference>
<accession>A0ABP1FTG4</accession>
<protein>
    <submittedName>
        <fullName evidence="2">G3558 protein</fullName>
    </submittedName>
</protein>
<dbReference type="Proteomes" id="UP001497392">
    <property type="component" value="Unassembled WGS sequence"/>
</dbReference>
<feature type="transmembrane region" description="Helical" evidence="1">
    <location>
        <begin position="116"/>
        <end position="131"/>
    </location>
</feature>
<feature type="transmembrane region" description="Helical" evidence="1">
    <location>
        <begin position="137"/>
        <end position="155"/>
    </location>
</feature>
<feature type="transmembrane region" description="Helical" evidence="1">
    <location>
        <begin position="162"/>
        <end position="180"/>
    </location>
</feature>
<sequence>MAVPRELQLSRGDVGSLIAIGIYIILIGVMWNAPVLKSILYPFKVLTVAFHESGHALAGLATCAHITSVEIDPELGGLTQMRGGIQWITLPAGYLGSSLIGAILIFLGFNQLTSKIAAAFIAALLLLVIFWSRKVFTVAMCLVFVAAIIGCYFIPNPAGGEIMRYFILFVGVMSCPYSFWDIIDDLVMRKVNDSDATKFAELCRCCPPQGWGVLWAVISILLMGAGILAGIAAF</sequence>
<gene>
    <name evidence="2" type="primary">g3558</name>
    <name evidence="2" type="ORF">VP750_LOCUS3036</name>
</gene>
<dbReference type="Pfam" id="PF13398">
    <property type="entry name" value="Peptidase_M50B"/>
    <property type="match status" value="1"/>
</dbReference>
<proteinExistence type="predicted"/>
<feature type="transmembrane region" description="Helical" evidence="1">
    <location>
        <begin position="212"/>
        <end position="233"/>
    </location>
</feature>